<evidence type="ECO:0000313" key="2">
    <source>
        <dbReference type="Proteomes" id="UP001060215"/>
    </source>
</evidence>
<evidence type="ECO:0000313" key="1">
    <source>
        <dbReference type="EMBL" id="KAI7995765.1"/>
    </source>
</evidence>
<name>A0ACC0G3X9_9ERIC</name>
<proteinExistence type="predicted"/>
<sequence>MTPQPRQQDSQQAESTYVLVDVVDHASKNLTDSLPLKESCSADKANDDVEKTKEVQISKKLKLVNADVGGEGEQPVQSPKSLAFKIEVELFKLFGGVNKKYKEKGRSLLFNLKD</sequence>
<keyword evidence="2" id="KW-1185">Reference proteome</keyword>
<comment type="caution">
    <text evidence="1">The sequence shown here is derived from an EMBL/GenBank/DDBJ whole genome shotgun (WGS) entry which is preliminary data.</text>
</comment>
<reference evidence="1 2" key="1">
    <citation type="journal article" date="2022" name="Plant J.">
        <title>Chromosome-level genome of Camellia lanceoleosa provides a valuable resource for understanding genome evolution and self-incompatibility.</title>
        <authorList>
            <person name="Gong W."/>
            <person name="Xiao S."/>
            <person name="Wang L."/>
            <person name="Liao Z."/>
            <person name="Chang Y."/>
            <person name="Mo W."/>
            <person name="Hu G."/>
            <person name="Li W."/>
            <person name="Zhao G."/>
            <person name="Zhu H."/>
            <person name="Hu X."/>
            <person name="Ji K."/>
            <person name="Xiang X."/>
            <person name="Song Q."/>
            <person name="Yuan D."/>
            <person name="Jin S."/>
            <person name="Zhang L."/>
        </authorList>
    </citation>
    <scope>NUCLEOTIDE SEQUENCE [LARGE SCALE GENOMIC DNA]</scope>
    <source>
        <strain evidence="1">SQ_2022a</strain>
    </source>
</reference>
<dbReference type="Proteomes" id="UP001060215">
    <property type="component" value="Chromosome 12"/>
</dbReference>
<organism evidence="1 2">
    <name type="scientific">Camellia lanceoleosa</name>
    <dbReference type="NCBI Taxonomy" id="1840588"/>
    <lineage>
        <taxon>Eukaryota</taxon>
        <taxon>Viridiplantae</taxon>
        <taxon>Streptophyta</taxon>
        <taxon>Embryophyta</taxon>
        <taxon>Tracheophyta</taxon>
        <taxon>Spermatophyta</taxon>
        <taxon>Magnoliopsida</taxon>
        <taxon>eudicotyledons</taxon>
        <taxon>Gunneridae</taxon>
        <taxon>Pentapetalae</taxon>
        <taxon>asterids</taxon>
        <taxon>Ericales</taxon>
        <taxon>Theaceae</taxon>
        <taxon>Camellia</taxon>
    </lineage>
</organism>
<dbReference type="EMBL" id="CM045769">
    <property type="protein sequence ID" value="KAI7995765.1"/>
    <property type="molecule type" value="Genomic_DNA"/>
</dbReference>
<protein>
    <submittedName>
        <fullName evidence="1">Uncharacterized protein</fullName>
    </submittedName>
</protein>
<gene>
    <name evidence="1" type="ORF">LOK49_LG11G01613</name>
</gene>
<accession>A0ACC0G3X9</accession>